<dbReference type="InterPro" id="IPR002611">
    <property type="entry name" value="IstB_ATP-bd"/>
</dbReference>
<protein>
    <submittedName>
        <fullName evidence="2">ATP-binding protein</fullName>
    </submittedName>
</protein>
<dbReference type="GO" id="GO:0006260">
    <property type="term" value="P:DNA replication"/>
    <property type="evidence" value="ECO:0007669"/>
    <property type="project" value="TreeGrafter"/>
</dbReference>
<dbReference type="GO" id="GO:0005524">
    <property type="term" value="F:ATP binding"/>
    <property type="evidence" value="ECO:0007669"/>
    <property type="project" value="UniProtKB-KW"/>
</dbReference>
<dbReference type="InterPro" id="IPR027417">
    <property type="entry name" value="P-loop_NTPase"/>
</dbReference>
<dbReference type="SMART" id="SM00382">
    <property type="entry name" value="AAA"/>
    <property type="match status" value="1"/>
</dbReference>
<gene>
    <name evidence="2" type="ORF">P7D78_20600</name>
</gene>
<dbReference type="RefSeq" id="WP_028020885.1">
    <property type="nucleotide sequence ID" value="NZ_CABLCA010000107.1"/>
</dbReference>
<name>A0AAW8T1B0_9ENTE</name>
<dbReference type="PANTHER" id="PTHR30050:SF4">
    <property type="entry name" value="ATP-BINDING PROTEIN RV3427C IN INSERTION SEQUENCE-RELATED"/>
    <property type="match status" value="1"/>
</dbReference>
<comment type="caution">
    <text evidence="2">The sequence shown here is derived from an EMBL/GenBank/DDBJ whole genome shotgun (WGS) entry which is preliminary data.</text>
</comment>
<organism evidence="2 3">
    <name type="scientific">Enterococcus raffinosus</name>
    <dbReference type="NCBI Taxonomy" id="71452"/>
    <lineage>
        <taxon>Bacteria</taxon>
        <taxon>Bacillati</taxon>
        <taxon>Bacillota</taxon>
        <taxon>Bacilli</taxon>
        <taxon>Lactobacillales</taxon>
        <taxon>Enterococcaceae</taxon>
        <taxon>Enterococcus</taxon>
    </lineage>
</organism>
<evidence type="ECO:0000313" key="2">
    <source>
        <dbReference type="EMBL" id="MDT2540510.1"/>
    </source>
</evidence>
<accession>A0AAW8T1B0</accession>
<reference evidence="2" key="1">
    <citation type="submission" date="2023-03" db="EMBL/GenBank/DDBJ databases">
        <authorList>
            <person name="Shen W."/>
            <person name="Cai J."/>
        </authorList>
    </citation>
    <scope>NUCLEOTIDE SEQUENCE</scope>
    <source>
        <strain evidence="2">B646-2</strain>
    </source>
</reference>
<feature type="domain" description="AAA+ ATPase" evidence="1">
    <location>
        <begin position="123"/>
        <end position="266"/>
    </location>
</feature>
<dbReference type="Gene3D" id="3.40.50.300">
    <property type="entry name" value="P-loop containing nucleotide triphosphate hydrolases"/>
    <property type="match status" value="1"/>
</dbReference>
<dbReference type="CDD" id="cd00009">
    <property type="entry name" value="AAA"/>
    <property type="match status" value="1"/>
</dbReference>
<dbReference type="Proteomes" id="UP001249240">
    <property type="component" value="Unassembled WGS sequence"/>
</dbReference>
<keyword evidence="2" id="KW-0067">ATP-binding</keyword>
<dbReference type="EMBL" id="JARPXM010000048">
    <property type="protein sequence ID" value="MDT2540510.1"/>
    <property type="molecule type" value="Genomic_DNA"/>
</dbReference>
<sequence>MKSIGQVMQELIERVFVVVGNCPDCGADLYQWRQKLSNGEDRCGPTCMVCGYKALKKKQDYETKRLYQESLKKRALNYFKFSSLVPDKTLFDKHLSNYAVVDQETKRALEIAKRSVNEMLLNKPIHVVLTGKSGVGKSHLAMGIAWDVLERSHYQKNILFVNYRELLEQIRFSYNNDEAWKQIQEALMPELKVADLVILDDVGAELSGNKAESTDVSRHNNDTLYGILEARQNMATVITTNLTGKEIRKAYGERILSRIMQNSSGFEIVLATTKDKRVSRGSVA</sequence>
<keyword evidence="2" id="KW-0547">Nucleotide-binding</keyword>
<dbReference type="InterPro" id="IPR003593">
    <property type="entry name" value="AAA+_ATPase"/>
</dbReference>
<dbReference type="Pfam" id="PF01695">
    <property type="entry name" value="IstB_IS21"/>
    <property type="match status" value="1"/>
</dbReference>
<dbReference type="SUPFAM" id="SSF52540">
    <property type="entry name" value="P-loop containing nucleoside triphosphate hydrolases"/>
    <property type="match status" value="1"/>
</dbReference>
<dbReference type="AlphaFoldDB" id="A0AAW8T1B0"/>
<proteinExistence type="predicted"/>
<dbReference type="PANTHER" id="PTHR30050">
    <property type="entry name" value="CHROMOSOMAL REPLICATION INITIATOR PROTEIN DNAA"/>
    <property type="match status" value="1"/>
</dbReference>
<evidence type="ECO:0000259" key="1">
    <source>
        <dbReference type="SMART" id="SM00382"/>
    </source>
</evidence>
<evidence type="ECO:0000313" key="3">
    <source>
        <dbReference type="Proteomes" id="UP001249240"/>
    </source>
</evidence>